<keyword evidence="4" id="KW-1185">Reference proteome</keyword>
<dbReference type="GO" id="GO:0070824">
    <property type="term" value="C:SHREC complex"/>
    <property type="evidence" value="ECO:0007669"/>
    <property type="project" value="InterPro"/>
</dbReference>
<name>A0A067PFD8_9AGAM</name>
<reference evidence="4" key="1">
    <citation type="journal article" date="2014" name="Proc. Natl. Acad. Sci. U.S.A.">
        <title>Extensive sampling of basidiomycete genomes demonstrates inadequacy of the white-rot/brown-rot paradigm for wood decay fungi.</title>
        <authorList>
            <person name="Riley R."/>
            <person name="Salamov A.A."/>
            <person name="Brown D.W."/>
            <person name="Nagy L.G."/>
            <person name="Floudas D."/>
            <person name="Held B.W."/>
            <person name="Levasseur A."/>
            <person name="Lombard V."/>
            <person name="Morin E."/>
            <person name="Otillar R."/>
            <person name="Lindquist E.A."/>
            <person name="Sun H."/>
            <person name="LaButti K.M."/>
            <person name="Schmutz J."/>
            <person name="Jabbour D."/>
            <person name="Luo H."/>
            <person name="Baker S.E."/>
            <person name="Pisabarro A.G."/>
            <person name="Walton J.D."/>
            <person name="Blanchette R.A."/>
            <person name="Henrissat B."/>
            <person name="Martin F."/>
            <person name="Cullen D."/>
            <person name="Hibbett D.S."/>
            <person name="Grigoriev I.V."/>
        </authorList>
    </citation>
    <scope>NUCLEOTIDE SEQUENCE [LARGE SCALE GENOMIC DNA]</scope>
    <source>
        <strain evidence="4">MUCL 33604</strain>
    </source>
</reference>
<dbReference type="PANTHER" id="PTHR38046">
    <property type="entry name" value="CRYPTIC LOCI REGULATOR 2"/>
    <property type="match status" value="1"/>
</dbReference>
<dbReference type="GO" id="GO:0030466">
    <property type="term" value="P:silent mating-type cassette heterochromatin formation"/>
    <property type="evidence" value="ECO:0007669"/>
    <property type="project" value="TreeGrafter"/>
</dbReference>
<evidence type="ECO:0000256" key="1">
    <source>
        <dbReference type="SAM" id="MobiDB-lite"/>
    </source>
</evidence>
<dbReference type="GO" id="GO:0033553">
    <property type="term" value="C:rDNA heterochromatin"/>
    <property type="evidence" value="ECO:0007669"/>
    <property type="project" value="TreeGrafter"/>
</dbReference>
<proteinExistence type="predicted"/>
<protein>
    <recommendedName>
        <fullName evidence="2">Cryptic loci regulator 2 N-terminal domain-containing protein</fullName>
    </recommendedName>
</protein>
<dbReference type="OrthoDB" id="2421327at2759"/>
<dbReference type="STRING" id="933084.A0A067PFD8"/>
<feature type="region of interest" description="Disordered" evidence="1">
    <location>
        <begin position="194"/>
        <end position="259"/>
    </location>
</feature>
<dbReference type="InterPro" id="IPR031915">
    <property type="entry name" value="Clr2_N"/>
</dbReference>
<dbReference type="Pfam" id="PF16761">
    <property type="entry name" value="Clr2_transil"/>
    <property type="match status" value="1"/>
</dbReference>
<dbReference type="AlphaFoldDB" id="A0A067PFD8"/>
<feature type="domain" description="Cryptic loci regulator 2 N-terminal" evidence="2">
    <location>
        <begin position="114"/>
        <end position="180"/>
    </location>
</feature>
<feature type="compositionally biased region" description="Polar residues" evidence="1">
    <location>
        <begin position="245"/>
        <end position="259"/>
    </location>
</feature>
<sequence length="259" mass="29961">MSFAASSFARSYQLPVASTSRTPLAIKQPPKSPFYDVWKAGSVTEIVIHQSDGDDRLWPGQDRQTKVVGEDLSVNFYDHPDEKNEKLWRKMIGNYLARKVLKQDGYEVDTRNCYLRSFPDGYKLFRHKKGHKDAARRDSYLFGFRRIFRSPEEFARHAKWLMEGGASRSGPHSSCNCIYCNREGLKQKDISEEDFGRHFSRDKSQTADKGKAKEDGKEKKQRRRRISDPPPIRFKDYRNLVGDQSAPTSPNDPFPNFTL</sequence>
<dbReference type="InterPro" id="IPR038986">
    <property type="entry name" value="Clr2"/>
</dbReference>
<accession>A0A067PFD8</accession>
<dbReference type="InParanoid" id="A0A067PFD8"/>
<evidence type="ECO:0000313" key="4">
    <source>
        <dbReference type="Proteomes" id="UP000027265"/>
    </source>
</evidence>
<dbReference type="EMBL" id="KL197733">
    <property type="protein sequence ID" value="KDQ53469.1"/>
    <property type="molecule type" value="Genomic_DNA"/>
</dbReference>
<gene>
    <name evidence="3" type="ORF">JAAARDRAFT_197286</name>
</gene>
<dbReference type="GO" id="GO:0031934">
    <property type="term" value="C:mating-type region heterochromatin"/>
    <property type="evidence" value="ECO:0007669"/>
    <property type="project" value="TreeGrafter"/>
</dbReference>
<dbReference type="HOGENOM" id="CLU_093920_0_0_1"/>
<feature type="compositionally biased region" description="Basic and acidic residues" evidence="1">
    <location>
        <begin position="194"/>
        <end position="218"/>
    </location>
</feature>
<evidence type="ECO:0000259" key="2">
    <source>
        <dbReference type="Pfam" id="PF16761"/>
    </source>
</evidence>
<evidence type="ECO:0000313" key="3">
    <source>
        <dbReference type="EMBL" id="KDQ53469.1"/>
    </source>
</evidence>
<dbReference type="Proteomes" id="UP000027265">
    <property type="component" value="Unassembled WGS sequence"/>
</dbReference>
<dbReference type="PANTHER" id="PTHR38046:SF1">
    <property type="entry name" value="CRYPTIC LOCI REGULATOR 2"/>
    <property type="match status" value="1"/>
</dbReference>
<organism evidence="3 4">
    <name type="scientific">Jaapia argillacea MUCL 33604</name>
    <dbReference type="NCBI Taxonomy" id="933084"/>
    <lineage>
        <taxon>Eukaryota</taxon>
        <taxon>Fungi</taxon>
        <taxon>Dikarya</taxon>
        <taxon>Basidiomycota</taxon>
        <taxon>Agaricomycotina</taxon>
        <taxon>Agaricomycetes</taxon>
        <taxon>Agaricomycetidae</taxon>
        <taxon>Jaapiales</taxon>
        <taxon>Jaapiaceae</taxon>
        <taxon>Jaapia</taxon>
    </lineage>
</organism>